<dbReference type="GO" id="GO:0030674">
    <property type="term" value="F:protein-macromolecule adaptor activity"/>
    <property type="evidence" value="ECO:0007669"/>
    <property type="project" value="TreeGrafter"/>
</dbReference>
<evidence type="ECO:0000256" key="9">
    <source>
        <dbReference type="ARBA" id="ARBA00023098"/>
    </source>
</evidence>
<keyword evidence="3" id="KW-0444">Lipid biosynthesis</keyword>
<dbReference type="AlphaFoldDB" id="A0A875RWG3"/>
<evidence type="ECO:0000256" key="8">
    <source>
        <dbReference type="ARBA" id="ARBA00023011"/>
    </source>
</evidence>
<keyword evidence="11" id="KW-1207">Sterol metabolism</keyword>
<reference evidence="14" key="1">
    <citation type="submission" date="2020-10" db="EMBL/GenBank/DDBJ databases">
        <authorList>
            <person name="Roach M.J.R."/>
        </authorList>
    </citation>
    <scope>NUCLEOTIDE SEQUENCE</scope>
    <source>
        <strain evidence="14">CBS 1945</strain>
    </source>
</reference>
<keyword evidence="8" id="KW-0756">Sterol biosynthesis</keyword>
<dbReference type="GO" id="GO:0005789">
    <property type="term" value="C:endoplasmic reticulum membrane"/>
    <property type="evidence" value="ECO:0007669"/>
    <property type="project" value="UniProtKB-SubCell"/>
</dbReference>
<dbReference type="OrthoDB" id="6485510at2759"/>
<accession>A0A875RWG3</accession>
<keyword evidence="12" id="KW-0753">Steroid metabolism</keyword>
<evidence type="ECO:0000256" key="4">
    <source>
        <dbReference type="ARBA" id="ARBA00022692"/>
    </source>
</evidence>
<evidence type="ECO:0000256" key="5">
    <source>
        <dbReference type="ARBA" id="ARBA00022824"/>
    </source>
</evidence>
<dbReference type="EMBL" id="CP064812">
    <property type="protein sequence ID" value="QPG72773.1"/>
    <property type="molecule type" value="Genomic_DNA"/>
</dbReference>
<keyword evidence="10 13" id="KW-0472">Membrane</keyword>
<dbReference type="Pfam" id="PF03694">
    <property type="entry name" value="Erg28"/>
    <property type="match status" value="1"/>
</dbReference>
<evidence type="ECO:0000256" key="11">
    <source>
        <dbReference type="ARBA" id="ARBA00023166"/>
    </source>
</evidence>
<evidence type="ECO:0000256" key="3">
    <source>
        <dbReference type="ARBA" id="ARBA00022516"/>
    </source>
</evidence>
<keyword evidence="4 13" id="KW-0812">Transmembrane</keyword>
<keyword evidence="6" id="KW-0752">Steroid biosynthesis</keyword>
<name>A0A875RWG3_EENNA</name>
<evidence type="ECO:0000256" key="7">
    <source>
        <dbReference type="ARBA" id="ARBA00022989"/>
    </source>
</evidence>
<feature type="transmembrane region" description="Helical" evidence="13">
    <location>
        <begin position="114"/>
        <end position="131"/>
    </location>
</feature>
<dbReference type="PANTHER" id="PTHR15451:SF19">
    <property type="entry name" value="ERGOSTEROL BIOSYNTHETIC PROTEIN 28 HOMOLOG"/>
    <property type="match status" value="1"/>
</dbReference>
<dbReference type="Proteomes" id="UP000662931">
    <property type="component" value="Chromosome 1"/>
</dbReference>
<dbReference type="PANTHER" id="PTHR15451">
    <property type="entry name" value="ERGOSTEROL BIOSYNTHETIC PROTEIN 28-RELATED"/>
    <property type="match status" value="1"/>
</dbReference>
<keyword evidence="7 13" id="KW-1133">Transmembrane helix</keyword>
<dbReference type="RefSeq" id="XP_038776338.1">
    <property type="nucleotide sequence ID" value="XM_038920410.1"/>
</dbReference>
<evidence type="ECO:0000256" key="2">
    <source>
        <dbReference type="ARBA" id="ARBA00005377"/>
    </source>
</evidence>
<sequence>MSLIDTITSHLPTAPGLLPKWLFFISVVSIFNSAQTYINLELTKQVYGNKPQEVSHLSARTFGTWTLISAIIRYFAAFHIDDVNVYNICIASYCVALWHFGSEWLFYRTCRFDRGLFGPLIVSTISISWMISQKDFYTGLIAQI</sequence>
<evidence type="ECO:0000313" key="15">
    <source>
        <dbReference type="Proteomes" id="UP000662931"/>
    </source>
</evidence>
<evidence type="ECO:0000256" key="10">
    <source>
        <dbReference type="ARBA" id="ARBA00023136"/>
    </source>
</evidence>
<comment type="subcellular location">
    <subcellularLocation>
        <location evidence="1">Endoplasmic reticulum membrane</location>
        <topology evidence="1">Multi-pass membrane protein</topology>
    </subcellularLocation>
</comment>
<feature type="transmembrane region" description="Helical" evidence="13">
    <location>
        <begin position="85"/>
        <end position="107"/>
    </location>
</feature>
<comment type="similarity">
    <text evidence="2">Belongs to the ERG28 family.</text>
</comment>
<evidence type="ECO:0000256" key="1">
    <source>
        <dbReference type="ARBA" id="ARBA00004477"/>
    </source>
</evidence>
<dbReference type="GeneID" id="62193475"/>
<organism evidence="14 15">
    <name type="scientific">Eeniella nana</name>
    <name type="common">Yeast</name>
    <name type="synonym">Brettanomyces nanus</name>
    <dbReference type="NCBI Taxonomy" id="13502"/>
    <lineage>
        <taxon>Eukaryota</taxon>
        <taxon>Fungi</taxon>
        <taxon>Dikarya</taxon>
        <taxon>Ascomycota</taxon>
        <taxon>Saccharomycotina</taxon>
        <taxon>Pichiomycetes</taxon>
        <taxon>Pichiales</taxon>
        <taxon>Pichiaceae</taxon>
        <taxon>Brettanomyces</taxon>
    </lineage>
</organism>
<keyword evidence="15" id="KW-1185">Reference proteome</keyword>
<dbReference type="KEGG" id="bnn:FOA43_000074"/>
<proteinExistence type="inferred from homology"/>
<dbReference type="InterPro" id="IPR005352">
    <property type="entry name" value="Erg28"/>
</dbReference>
<gene>
    <name evidence="14" type="ORF">FOA43_000074</name>
</gene>
<evidence type="ECO:0008006" key="16">
    <source>
        <dbReference type="Google" id="ProtNLM"/>
    </source>
</evidence>
<evidence type="ECO:0000256" key="13">
    <source>
        <dbReference type="SAM" id="Phobius"/>
    </source>
</evidence>
<keyword evidence="9" id="KW-0443">Lipid metabolism</keyword>
<evidence type="ECO:0000313" key="14">
    <source>
        <dbReference type="EMBL" id="QPG72773.1"/>
    </source>
</evidence>
<evidence type="ECO:0000256" key="12">
    <source>
        <dbReference type="ARBA" id="ARBA00023221"/>
    </source>
</evidence>
<protein>
    <recommendedName>
        <fullName evidence="16">Ergosterol biosynthetic protein 28</fullName>
    </recommendedName>
</protein>
<dbReference type="GO" id="GO:0016126">
    <property type="term" value="P:sterol biosynthetic process"/>
    <property type="evidence" value="ECO:0007669"/>
    <property type="project" value="UniProtKB-KW"/>
</dbReference>
<evidence type="ECO:0000256" key="6">
    <source>
        <dbReference type="ARBA" id="ARBA00022955"/>
    </source>
</evidence>
<keyword evidence="5" id="KW-0256">Endoplasmic reticulum</keyword>